<protein>
    <submittedName>
        <fullName evidence="2">Uncharacterized protein</fullName>
    </submittedName>
</protein>
<gene>
    <name evidence="2" type="ORF">OsJ_34398</name>
</gene>
<evidence type="ECO:0000313" key="2">
    <source>
        <dbReference type="EMBL" id="EEE52351.1"/>
    </source>
</evidence>
<dbReference type="AlphaFoldDB" id="B9G886"/>
<dbReference type="EMBL" id="CM000148">
    <property type="protein sequence ID" value="EEE52351.1"/>
    <property type="molecule type" value="Genomic_DNA"/>
</dbReference>
<reference evidence="2" key="2">
    <citation type="submission" date="2008-12" db="EMBL/GenBank/DDBJ databases">
        <title>Improved gene annotation of the rice (Oryza sativa) genomes.</title>
        <authorList>
            <person name="Wang J."/>
            <person name="Li R."/>
            <person name="Fan W."/>
            <person name="Huang Q."/>
            <person name="Zhang J."/>
            <person name="Zhou Y."/>
            <person name="Hu Y."/>
            <person name="Zi S."/>
            <person name="Li J."/>
            <person name="Ni P."/>
            <person name="Zheng H."/>
            <person name="Zhang Y."/>
            <person name="Zhao M."/>
            <person name="Hao Q."/>
            <person name="McDermott J."/>
            <person name="Samudrala R."/>
            <person name="Kristiansen K."/>
            <person name="Wong G.K.-S."/>
        </authorList>
    </citation>
    <scope>NUCLEOTIDE SEQUENCE</scope>
</reference>
<evidence type="ECO:0000256" key="1">
    <source>
        <dbReference type="SAM" id="MobiDB-lite"/>
    </source>
</evidence>
<organism evidence="2">
    <name type="scientific">Oryza sativa subsp. japonica</name>
    <name type="common">Rice</name>
    <dbReference type="NCBI Taxonomy" id="39947"/>
    <lineage>
        <taxon>Eukaryota</taxon>
        <taxon>Viridiplantae</taxon>
        <taxon>Streptophyta</taxon>
        <taxon>Embryophyta</taxon>
        <taxon>Tracheophyta</taxon>
        <taxon>Spermatophyta</taxon>
        <taxon>Magnoliopsida</taxon>
        <taxon>Liliopsida</taxon>
        <taxon>Poales</taxon>
        <taxon>Poaceae</taxon>
        <taxon>BOP clade</taxon>
        <taxon>Oryzoideae</taxon>
        <taxon>Oryzeae</taxon>
        <taxon>Oryzinae</taxon>
        <taxon>Oryza</taxon>
        <taxon>Oryza sativa</taxon>
    </lineage>
</organism>
<feature type="region of interest" description="Disordered" evidence="1">
    <location>
        <begin position="93"/>
        <end position="121"/>
    </location>
</feature>
<accession>B9G886</accession>
<name>B9G886_ORYSJ</name>
<sequence length="200" mass="22196">MATPLERPHWRSNKRPTQYVFVPVWKYPSCPSLEVPQLSVRSRGLTAWRSTSRKSSDNYCCFLEMKATSDHLVQKGNINGIDLTKQEKLTKKTTITTTSTRQARTHDPSHTLPSAKKSGDVTELQIGVKTRSNDEHVVGKCILAEDHEKQSAPPRTVVDGEIVGDRHEGLHIEDGNGLAMESGDGVVVEGGRRRLLGPDM</sequence>
<dbReference type="Proteomes" id="UP000007752">
    <property type="component" value="Chromosome 11"/>
</dbReference>
<reference evidence="2" key="1">
    <citation type="journal article" date="2005" name="PLoS Biol.">
        <title>The genomes of Oryza sativa: a history of duplications.</title>
        <authorList>
            <person name="Yu J."/>
            <person name="Wang J."/>
            <person name="Lin W."/>
            <person name="Li S."/>
            <person name="Li H."/>
            <person name="Zhou J."/>
            <person name="Ni P."/>
            <person name="Dong W."/>
            <person name="Hu S."/>
            <person name="Zeng C."/>
            <person name="Zhang J."/>
            <person name="Zhang Y."/>
            <person name="Li R."/>
            <person name="Xu Z."/>
            <person name="Li S."/>
            <person name="Li X."/>
            <person name="Zheng H."/>
            <person name="Cong L."/>
            <person name="Lin L."/>
            <person name="Yin J."/>
            <person name="Geng J."/>
            <person name="Li G."/>
            <person name="Shi J."/>
            <person name="Liu J."/>
            <person name="Lv H."/>
            <person name="Li J."/>
            <person name="Wang J."/>
            <person name="Deng Y."/>
            <person name="Ran L."/>
            <person name="Shi X."/>
            <person name="Wang X."/>
            <person name="Wu Q."/>
            <person name="Li C."/>
            <person name="Ren X."/>
            <person name="Wang J."/>
            <person name="Wang X."/>
            <person name="Li D."/>
            <person name="Liu D."/>
            <person name="Zhang X."/>
            <person name="Ji Z."/>
            <person name="Zhao W."/>
            <person name="Sun Y."/>
            <person name="Zhang Z."/>
            <person name="Bao J."/>
            <person name="Han Y."/>
            <person name="Dong L."/>
            <person name="Ji J."/>
            <person name="Chen P."/>
            <person name="Wu S."/>
            <person name="Liu J."/>
            <person name="Xiao Y."/>
            <person name="Bu D."/>
            <person name="Tan J."/>
            <person name="Yang L."/>
            <person name="Ye C."/>
            <person name="Zhang J."/>
            <person name="Xu J."/>
            <person name="Zhou Y."/>
            <person name="Yu Y."/>
            <person name="Zhang B."/>
            <person name="Zhuang S."/>
            <person name="Wei H."/>
            <person name="Liu B."/>
            <person name="Lei M."/>
            <person name="Yu H."/>
            <person name="Li Y."/>
            <person name="Xu H."/>
            <person name="Wei S."/>
            <person name="He X."/>
            <person name="Fang L."/>
            <person name="Zhang Z."/>
            <person name="Zhang Y."/>
            <person name="Huang X."/>
            <person name="Su Z."/>
            <person name="Tong W."/>
            <person name="Li J."/>
            <person name="Tong Z."/>
            <person name="Li S."/>
            <person name="Ye J."/>
            <person name="Wang L."/>
            <person name="Fang L."/>
            <person name="Lei T."/>
            <person name="Chen C."/>
            <person name="Chen H."/>
            <person name="Xu Z."/>
            <person name="Li H."/>
            <person name="Huang H."/>
            <person name="Zhang F."/>
            <person name="Xu H."/>
            <person name="Li N."/>
            <person name="Zhao C."/>
            <person name="Li S."/>
            <person name="Dong L."/>
            <person name="Huang Y."/>
            <person name="Li L."/>
            <person name="Xi Y."/>
            <person name="Qi Q."/>
            <person name="Li W."/>
            <person name="Zhang B."/>
            <person name="Hu W."/>
            <person name="Zhang Y."/>
            <person name="Tian X."/>
            <person name="Jiao Y."/>
            <person name="Liang X."/>
            <person name="Jin J."/>
            <person name="Gao L."/>
            <person name="Zheng W."/>
            <person name="Hao B."/>
            <person name="Liu S."/>
            <person name="Wang W."/>
            <person name="Yuan L."/>
            <person name="Cao M."/>
            <person name="McDermott J."/>
            <person name="Samudrala R."/>
            <person name="Wang J."/>
            <person name="Wong G.K."/>
            <person name="Yang H."/>
        </authorList>
    </citation>
    <scope>NUCLEOTIDE SEQUENCE [LARGE SCALE GENOMIC DNA]</scope>
</reference>
<proteinExistence type="predicted"/>